<dbReference type="EMBL" id="SITD01000060">
    <property type="protein sequence ID" value="TBM25097.1"/>
    <property type="molecule type" value="Genomic_DNA"/>
</dbReference>
<dbReference type="AlphaFoldDB" id="A0A4Q9EIA4"/>
<dbReference type="RefSeq" id="WP_130959793.1">
    <property type="nucleotide sequence ID" value="NZ_SITD01000060.1"/>
</dbReference>
<organism evidence="1 2">
    <name type="scientific">Hafnia paralvei</name>
    <dbReference type="NCBI Taxonomy" id="546367"/>
    <lineage>
        <taxon>Bacteria</taxon>
        <taxon>Pseudomonadati</taxon>
        <taxon>Pseudomonadota</taxon>
        <taxon>Gammaproteobacteria</taxon>
        <taxon>Enterobacterales</taxon>
        <taxon>Hafniaceae</taxon>
        <taxon>Hafnia</taxon>
    </lineage>
</organism>
<evidence type="ECO:0000313" key="1">
    <source>
        <dbReference type="EMBL" id="TBM25097.1"/>
    </source>
</evidence>
<protein>
    <submittedName>
        <fullName evidence="1">Uncharacterized protein</fullName>
    </submittedName>
</protein>
<sequence length="106" mass="12634">MSYYDLYGFSGSHLREARELLESILNIDFCERDSTYHGGVYYLSGDKKCEHFILKENIDLFDNEPDEKDYPEYNYLLYINDTHRSSDLMHKILSSNKFTLLRCEKV</sequence>
<name>A0A4Q9EIA4_9GAMM</name>
<comment type="caution">
    <text evidence="1">The sequence shown here is derived from an EMBL/GenBank/DDBJ whole genome shotgun (WGS) entry which is preliminary data.</text>
</comment>
<evidence type="ECO:0000313" key="2">
    <source>
        <dbReference type="Proteomes" id="UP000293380"/>
    </source>
</evidence>
<reference evidence="1 2" key="1">
    <citation type="submission" date="2019-02" db="EMBL/GenBank/DDBJ databases">
        <title>Comparative genomic analysis of the Hafnia genus genomes.</title>
        <authorList>
            <person name="Zhiqiu Y."/>
            <person name="Chao Y."/>
            <person name="Yuhui D."/>
            <person name="Di H."/>
            <person name="Bin L."/>
        </authorList>
    </citation>
    <scope>NUCLEOTIDE SEQUENCE [LARGE SCALE GENOMIC DNA]</scope>
    <source>
        <strain evidence="1 2">PCM_1194</strain>
    </source>
</reference>
<gene>
    <name evidence="1" type="ORF">EYY89_12505</name>
</gene>
<dbReference type="Proteomes" id="UP000293380">
    <property type="component" value="Unassembled WGS sequence"/>
</dbReference>
<accession>A0A4Q9EIA4</accession>
<proteinExistence type="predicted"/>